<evidence type="ECO:0000313" key="2">
    <source>
        <dbReference type="Proteomes" id="UP000663722"/>
    </source>
</evidence>
<organism evidence="1 2">
    <name type="scientific">Desulfonema magnum</name>
    <dbReference type="NCBI Taxonomy" id="45655"/>
    <lineage>
        <taxon>Bacteria</taxon>
        <taxon>Pseudomonadati</taxon>
        <taxon>Thermodesulfobacteriota</taxon>
        <taxon>Desulfobacteria</taxon>
        <taxon>Desulfobacterales</taxon>
        <taxon>Desulfococcaceae</taxon>
        <taxon>Desulfonema</taxon>
    </lineage>
</organism>
<dbReference type="AlphaFoldDB" id="A0A975GKL0"/>
<keyword evidence="2" id="KW-1185">Reference proteome</keyword>
<name>A0A975GKL0_9BACT</name>
<protein>
    <submittedName>
        <fullName evidence="1">Uncharacterized protein</fullName>
    </submittedName>
</protein>
<dbReference type="EMBL" id="CP061800">
    <property type="protein sequence ID" value="QTA84836.1"/>
    <property type="molecule type" value="Genomic_DNA"/>
</dbReference>
<evidence type="ECO:0000313" key="1">
    <source>
        <dbReference type="EMBL" id="QTA84836.1"/>
    </source>
</evidence>
<accession>A0A975GKL0</accession>
<proteinExistence type="predicted"/>
<gene>
    <name evidence="1" type="ORF">dnm_008370</name>
</gene>
<reference evidence="1" key="1">
    <citation type="journal article" date="2021" name="Microb. Physiol.">
        <title>Proteogenomic Insights into the Physiology of Marine, Sulfate-Reducing, Filamentous Desulfonema limicola and Desulfonema magnum.</title>
        <authorList>
            <person name="Schnaars V."/>
            <person name="Wohlbrand L."/>
            <person name="Scheve S."/>
            <person name="Hinrichs C."/>
            <person name="Reinhardt R."/>
            <person name="Rabus R."/>
        </authorList>
    </citation>
    <scope>NUCLEOTIDE SEQUENCE</scope>
    <source>
        <strain evidence="1">4be13</strain>
    </source>
</reference>
<dbReference type="KEGG" id="dmm:dnm_008370"/>
<dbReference type="Proteomes" id="UP000663722">
    <property type="component" value="Chromosome"/>
</dbReference>
<sequence>MPNCKFGTPDGYCQTASSALRMDIAKLQVRHSGWILPNCKFGTPDGYCQTASSALRMDIAKLQVRHSGWILPNCKFGTPDVRLLFSEFRHPLY</sequence>